<evidence type="ECO:0008006" key="11">
    <source>
        <dbReference type="Google" id="ProtNLM"/>
    </source>
</evidence>
<feature type="transmembrane region" description="Helical" evidence="8">
    <location>
        <begin position="182"/>
        <end position="206"/>
    </location>
</feature>
<keyword evidence="10" id="KW-1185">Reference proteome</keyword>
<dbReference type="GO" id="GO:0015297">
    <property type="term" value="F:antiporter activity"/>
    <property type="evidence" value="ECO:0007669"/>
    <property type="project" value="InterPro"/>
</dbReference>
<feature type="transmembrane region" description="Helical" evidence="8">
    <location>
        <begin position="307"/>
        <end position="330"/>
    </location>
</feature>
<gene>
    <name evidence="9" type="ORF">TVAG_316950</name>
</gene>
<feature type="transmembrane region" description="Helical" evidence="8">
    <location>
        <begin position="342"/>
        <end position="363"/>
    </location>
</feature>
<dbReference type="RefSeq" id="XP_001330403.1">
    <property type="nucleotide sequence ID" value="XM_001330368.1"/>
</dbReference>
<dbReference type="VEuPathDB" id="TrichDB:TVAG_316950"/>
<evidence type="ECO:0000313" key="9">
    <source>
        <dbReference type="EMBL" id="EAY01707.1"/>
    </source>
</evidence>
<keyword evidence="5 8" id="KW-0812">Transmembrane</keyword>
<feature type="transmembrane region" description="Helical" evidence="8">
    <location>
        <begin position="112"/>
        <end position="132"/>
    </location>
</feature>
<keyword evidence="6 8" id="KW-1133">Transmembrane helix</keyword>
<name>A2F072_TRIV3</name>
<dbReference type="SMR" id="A2F072"/>
<protein>
    <recommendedName>
        <fullName evidence="11">MatE family protein</fullName>
    </recommendedName>
</protein>
<feature type="transmembrane region" description="Helical" evidence="8">
    <location>
        <begin position="75"/>
        <end position="100"/>
    </location>
</feature>
<organism evidence="9 10">
    <name type="scientific">Trichomonas vaginalis (strain ATCC PRA-98 / G3)</name>
    <dbReference type="NCBI Taxonomy" id="412133"/>
    <lineage>
        <taxon>Eukaryota</taxon>
        <taxon>Metamonada</taxon>
        <taxon>Parabasalia</taxon>
        <taxon>Trichomonadida</taxon>
        <taxon>Trichomonadidae</taxon>
        <taxon>Trichomonas</taxon>
    </lineage>
</organism>
<evidence type="ECO:0000256" key="7">
    <source>
        <dbReference type="ARBA" id="ARBA00023136"/>
    </source>
</evidence>
<evidence type="ECO:0000313" key="10">
    <source>
        <dbReference type="Proteomes" id="UP000001542"/>
    </source>
</evidence>
<keyword evidence="4" id="KW-1003">Cell membrane</keyword>
<sequence>MNNEPLIEHSDFSSTLQDGAGEAERLGKRSPLVTFLDLSIGPTISQLVFNVYTIVNQYWISRALGEPGLQVISSMFLYDMLTFAFYNLFLISTSTHISYLCGASRFSEISQVVVDLLRFSVIIGAGFAAVIIPTTKLIVKFLTGDDGIAFKAFVYMAIQAGGSVISFFYYTICGLLEGEGRAWLFSMVQFATLVLDMLVFLPIFLFVFHWGVWSAALSGLLAQFVPLVVMWIMLMRGKLSIMIRGPQFTAKFSKETWKALNTGTASFILNFSEAFPHIYLQKFVYTVAEHNGIKDVVMSMWSTMTRLYMFSLSILAALDSGFLPPASYAYGEKKYSRIKALLFHMSWISFIWAVINAVGISLFPRQIFSLFTKDKDVLNFLPNTIWRIWATLPLYLIHEQVISYLQAVDRPHRATIVSVLTMAIPIPTISTIIYYTKKDDIHWMFNTYLFEDVGTSLIALSGAATTLWQMWRLKDGKTFQGEETKEGDAASKQLESYQSVPSSVLDIPSLMEPTTSNT</sequence>
<proteinExistence type="inferred from homology"/>
<dbReference type="Pfam" id="PF01554">
    <property type="entry name" value="MatE"/>
    <property type="match status" value="2"/>
</dbReference>
<dbReference type="Proteomes" id="UP000001542">
    <property type="component" value="Unassembled WGS sequence"/>
</dbReference>
<evidence type="ECO:0000256" key="4">
    <source>
        <dbReference type="ARBA" id="ARBA00022475"/>
    </source>
</evidence>
<evidence type="ECO:0000256" key="6">
    <source>
        <dbReference type="ARBA" id="ARBA00022989"/>
    </source>
</evidence>
<dbReference type="GO" id="GO:0042910">
    <property type="term" value="F:xenobiotic transmembrane transporter activity"/>
    <property type="evidence" value="ECO:0007669"/>
    <property type="project" value="InterPro"/>
</dbReference>
<evidence type="ECO:0000256" key="1">
    <source>
        <dbReference type="ARBA" id="ARBA00004651"/>
    </source>
</evidence>
<feature type="transmembrane region" description="Helical" evidence="8">
    <location>
        <begin position="212"/>
        <end position="234"/>
    </location>
</feature>
<reference evidence="9" key="1">
    <citation type="submission" date="2006-10" db="EMBL/GenBank/DDBJ databases">
        <authorList>
            <person name="Amadeo P."/>
            <person name="Zhao Q."/>
            <person name="Wortman J."/>
            <person name="Fraser-Liggett C."/>
            <person name="Carlton J."/>
        </authorList>
    </citation>
    <scope>NUCLEOTIDE SEQUENCE</scope>
    <source>
        <strain evidence="9">G3</strain>
    </source>
</reference>
<evidence type="ECO:0000256" key="3">
    <source>
        <dbReference type="ARBA" id="ARBA00022448"/>
    </source>
</evidence>
<dbReference type="InterPro" id="IPR052031">
    <property type="entry name" value="Membrane_Transporter-Flippase"/>
</dbReference>
<comment type="similarity">
    <text evidence="2">Belongs to the multi antimicrobial extrusion (MATE) (TC 2.A.66.1) family.</text>
</comment>
<dbReference type="GO" id="GO:0005886">
    <property type="term" value="C:plasma membrane"/>
    <property type="evidence" value="ECO:0007669"/>
    <property type="project" value="UniProtKB-SubCell"/>
</dbReference>
<dbReference type="PANTHER" id="PTHR43549">
    <property type="entry name" value="MULTIDRUG RESISTANCE PROTEIN YPNP-RELATED"/>
    <property type="match status" value="1"/>
</dbReference>
<keyword evidence="7 8" id="KW-0472">Membrane</keyword>
<dbReference type="InterPro" id="IPR002528">
    <property type="entry name" value="MATE_fam"/>
</dbReference>
<accession>A2F072</accession>
<dbReference type="PANTHER" id="PTHR43549:SF2">
    <property type="entry name" value="MULTIDRUG RESISTANCE PROTEIN NORM-RELATED"/>
    <property type="match status" value="1"/>
</dbReference>
<evidence type="ECO:0000256" key="2">
    <source>
        <dbReference type="ARBA" id="ARBA00010199"/>
    </source>
</evidence>
<comment type="subcellular location">
    <subcellularLocation>
        <location evidence="1">Cell membrane</location>
        <topology evidence="1">Multi-pass membrane protein</topology>
    </subcellularLocation>
</comment>
<dbReference type="KEGG" id="tva:4759534"/>
<evidence type="ECO:0000256" key="8">
    <source>
        <dbReference type="SAM" id="Phobius"/>
    </source>
</evidence>
<dbReference type="VEuPathDB" id="TrichDB:TVAGG3_0985650"/>
<keyword evidence="3" id="KW-0813">Transport</keyword>
<dbReference type="InParanoid" id="A2F072"/>
<evidence type="ECO:0000256" key="5">
    <source>
        <dbReference type="ARBA" id="ARBA00022692"/>
    </source>
</evidence>
<feature type="transmembrane region" description="Helical" evidence="8">
    <location>
        <begin position="152"/>
        <end position="170"/>
    </location>
</feature>
<dbReference type="AlphaFoldDB" id="A2F072"/>
<feature type="transmembrane region" description="Helical" evidence="8">
    <location>
        <begin position="448"/>
        <end position="468"/>
    </location>
</feature>
<dbReference type="EMBL" id="DS113559">
    <property type="protein sequence ID" value="EAY01707.1"/>
    <property type="molecule type" value="Genomic_DNA"/>
</dbReference>
<feature type="transmembrane region" description="Helical" evidence="8">
    <location>
        <begin position="414"/>
        <end position="436"/>
    </location>
</feature>
<feature type="transmembrane region" description="Helical" evidence="8">
    <location>
        <begin position="35"/>
        <end position="55"/>
    </location>
</feature>
<reference evidence="9" key="2">
    <citation type="journal article" date="2007" name="Science">
        <title>Draft genome sequence of the sexually transmitted pathogen Trichomonas vaginalis.</title>
        <authorList>
            <person name="Carlton J.M."/>
            <person name="Hirt R.P."/>
            <person name="Silva J.C."/>
            <person name="Delcher A.L."/>
            <person name="Schatz M."/>
            <person name="Zhao Q."/>
            <person name="Wortman J.R."/>
            <person name="Bidwell S.L."/>
            <person name="Alsmark U.C.M."/>
            <person name="Besteiro S."/>
            <person name="Sicheritz-Ponten T."/>
            <person name="Noel C.J."/>
            <person name="Dacks J.B."/>
            <person name="Foster P.G."/>
            <person name="Simillion C."/>
            <person name="Van de Peer Y."/>
            <person name="Miranda-Saavedra D."/>
            <person name="Barton G.J."/>
            <person name="Westrop G.D."/>
            <person name="Mueller S."/>
            <person name="Dessi D."/>
            <person name="Fiori P.L."/>
            <person name="Ren Q."/>
            <person name="Paulsen I."/>
            <person name="Zhang H."/>
            <person name="Bastida-Corcuera F.D."/>
            <person name="Simoes-Barbosa A."/>
            <person name="Brown M.T."/>
            <person name="Hayes R.D."/>
            <person name="Mukherjee M."/>
            <person name="Okumura C.Y."/>
            <person name="Schneider R."/>
            <person name="Smith A.J."/>
            <person name="Vanacova S."/>
            <person name="Villalvazo M."/>
            <person name="Haas B.J."/>
            <person name="Pertea M."/>
            <person name="Feldblyum T.V."/>
            <person name="Utterback T.R."/>
            <person name="Shu C.L."/>
            <person name="Osoegawa K."/>
            <person name="de Jong P.J."/>
            <person name="Hrdy I."/>
            <person name="Horvathova L."/>
            <person name="Zubacova Z."/>
            <person name="Dolezal P."/>
            <person name="Malik S.B."/>
            <person name="Logsdon J.M. Jr."/>
            <person name="Henze K."/>
            <person name="Gupta A."/>
            <person name="Wang C.C."/>
            <person name="Dunne R.L."/>
            <person name="Upcroft J.A."/>
            <person name="Upcroft P."/>
            <person name="White O."/>
            <person name="Salzberg S.L."/>
            <person name="Tang P."/>
            <person name="Chiu C.-H."/>
            <person name="Lee Y.-S."/>
            <person name="Embley T.M."/>
            <person name="Coombs G.H."/>
            <person name="Mottram J.C."/>
            <person name="Tachezy J."/>
            <person name="Fraser-Liggett C.M."/>
            <person name="Johnson P.J."/>
        </authorList>
    </citation>
    <scope>NUCLEOTIDE SEQUENCE [LARGE SCALE GENOMIC DNA]</scope>
    <source>
        <strain evidence="9">G3</strain>
    </source>
</reference>